<name>A0ABS9AVW4_9GAMM</name>
<dbReference type="RefSeq" id="WP_234254763.1">
    <property type="nucleotide sequence ID" value="NZ_JABFTV010000009.1"/>
</dbReference>
<comment type="caution">
    <text evidence="2">The sequence shown here is derived from an EMBL/GenBank/DDBJ whole genome shotgun (WGS) entry which is preliminary data.</text>
</comment>
<feature type="chain" id="PRO_5045207581" evidence="1">
    <location>
        <begin position="22"/>
        <end position="164"/>
    </location>
</feature>
<evidence type="ECO:0000313" key="2">
    <source>
        <dbReference type="EMBL" id="MCE8025832.1"/>
    </source>
</evidence>
<feature type="signal peptide" evidence="1">
    <location>
        <begin position="1"/>
        <end position="21"/>
    </location>
</feature>
<protein>
    <submittedName>
        <fullName evidence="2">Uncharacterized protein</fullName>
    </submittedName>
</protein>
<evidence type="ECO:0000256" key="1">
    <source>
        <dbReference type="SAM" id="SignalP"/>
    </source>
</evidence>
<proteinExistence type="predicted"/>
<gene>
    <name evidence="2" type="ORF">HOP59_17035</name>
</gene>
<accession>A0ABS9AVW4</accession>
<keyword evidence="3" id="KW-1185">Reference proteome</keyword>
<evidence type="ECO:0000313" key="3">
    <source>
        <dbReference type="Proteomes" id="UP001320272"/>
    </source>
</evidence>
<keyword evidence="1" id="KW-0732">Signal</keyword>
<dbReference type="Proteomes" id="UP001320272">
    <property type="component" value="Unassembled WGS sequence"/>
</dbReference>
<reference evidence="2 3" key="1">
    <citation type="journal article" date="2021" name="Front. Microbiol.">
        <title>Aerobic Denitrification and Heterotrophic Sulfur Oxidation in the Genus Halomonas Revealed by Six Novel Species Characterizations and Genome-Based Analysis.</title>
        <authorList>
            <person name="Wang L."/>
            <person name="Shao Z."/>
        </authorList>
    </citation>
    <scope>NUCLEOTIDE SEQUENCE [LARGE SCALE GENOMIC DNA]</scope>
    <source>
        <strain evidence="2 3">MCCC 1A11058</strain>
    </source>
</reference>
<dbReference type="EMBL" id="JABFTV010000009">
    <property type="protein sequence ID" value="MCE8025832.1"/>
    <property type="molecule type" value="Genomic_DNA"/>
</dbReference>
<organism evidence="2 3">
    <name type="scientific">Billgrantia aerodenitrificans</name>
    <dbReference type="NCBI Taxonomy" id="2733483"/>
    <lineage>
        <taxon>Bacteria</taxon>
        <taxon>Pseudomonadati</taxon>
        <taxon>Pseudomonadota</taxon>
        <taxon>Gammaproteobacteria</taxon>
        <taxon>Oceanospirillales</taxon>
        <taxon>Halomonadaceae</taxon>
        <taxon>Billgrantia</taxon>
    </lineage>
</organism>
<sequence>MKKRYVLPLALSLSFSTATLGQESSSLPAAMNVIMVVTDDGEVQLYEAQQEAPMLMLEDPDRPGSYVTLSSLEGGDPQAVFFPPGYHFEPGSQGSMVLGQRVPEERQRSVVGSLVDYASNHAIAAAEAFCGSQNMRPESISVAAGAGLQVSVTWNVERACQAGE</sequence>